<feature type="transmembrane region" description="Helical" evidence="1">
    <location>
        <begin position="176"/>
        <end position="195"/>
    </location>
</feature>
<reference evidence="4" key="1">
    <citation type="journal article" date="2019" name="Int. J. Syst. Evol. Microbiol.">
        <title>The Global Catalogue of Microorganisms (GCM) 10K type strain sequencing project: providing services to taxonomists for standard genome sequencing and annotation.</title>
        <authorList>
            <consortium name="The Broad Institute Genomics Platform"/>
            <consortium name="The Broad Institute Genome Sequencing Center for Infectious Disease"/>
            <person name="Wu L."/>
            <person name="Ma J."/>
        </authorList>
    </citation>
    <scope>NUCLEOTIDE SEQUENCE [LARGE SCALE GENOMIC DNA]</scope>
    <source>
        <strain evidence="4">KCTC 23299</strain>
    </source>
</reference>
<dbReference type="EMBL" id="JBHUOZ010000003">
    <property type="protein sequence ID" value="MFD2921106.1"/>
    <property type="molecule type" value="Genomic_DNA"/>
</dbReference>
<organism evidence="3 4">
    <name type="scientific">Terrimonas rubra</name>
    <dbReference type="NCBI Taxonomy" id="1035890"/>
    <lineage>
        <taxon>Bacteria</taxon>
        <taxon>Pseudomonadati</taxon>
        <taxon>Bacteroidota</taxon>
        <taxon>Chitinophagia</taxon>
        <taxon>Chitinophagales</taxon>
        <taxon>Chitinophagaceae</taxon>
        <taxon>Terrimonas</taxon>
    </lineage>
</organism>
<dbReference type="SMART" id="SM00240">
    <property type="entry name" value="FHA"/>
    <property type="match status" value="1"/>
</dbReference>
<dbReference type="InterPro" id="IPR009003">
    <property type="entry name" value="Peptidase_S1_PA"/>
</dbReference>
<proteinExistence type="predicted"/>
<evidence type="ECO:0000313" key="3">
    <source>
        <dbReference type="EMBL" id="MFD2921106.1"/>
    </source>
</evidence>
<name>A0ABW6A8Y7_9BACT</name>
<dbReference type="InterPro" id="IPR008984">
    <property type="entry name" value="SMAD_FHA_dom_sf"/>
</dbReference>
<dbReference type="PROSITE" id="PS50006">
    <property type="entry name" value="FHA_DOMAIN"/>
    <property type="match status" value="1"/>
</dbReference>
<gene>
    <name evidence="3" type="ORF">ACFS6H_15375</name>
</gene>
<dbReference type="Gene3D" id="2.40.10.10">
    <property type="entry name" value="Trypsin-like serine proteases"/>
    <property type="match status" value="2"/>
</dbReference>
<comment type="caution">
    <text evidence="3">The sequence shown here is derived from an EMBL/GenBank/DDBJ whole genome shotgun (WGS) entry which is preliminary data.</text>
</comment>
<dbReference type="Proteomes" id="UP001597511">
    <property type="component" value="Unassembled WGS sequence"/>
</dbReference>
<evidence type="ECO:0000256" key="1">
    <source>
        <dbReference type="SAM" id="Phobius"/>
    </source>
</evidence>
<dbReference type="PANTHER" id="PTHR43019">
    <property type="entry name" value="SERINE ENDOPROTEASE DEGS"/>
    <property type="match status" value="1"/>
</dbReference>
<keyword evidence="1" id="KW-0472">Membrane</keyword>
<keyword evidence="1" id="KW-1133">Transmembrane helix</keyword>
<dbReference type="SUPFAM" id="SSF50494">
    <property type="entry name" value="Trypsin-like serine proteases"/>
    <property type="match status" value="1"/>
</dbReference>
<protein>
    <submittedName>
        <fullName evidence="3">FHA domain-containing protein</fullName>
    </submittedName>
</protein>
<dbReference type="InterPro" id="IPR043504">
    <property type="entry name" value="Peptidase_S1_PA_chymotrypsin"/>
</dbReference>
<dbReference type="PANTHER" id="PTHR43019:SF23">
    <property type="entry name" value="PROTEASE DO-LIKE 5, CHLOROPLASTIC"/>
    <property type="match status" value="1"/>
</dbReference>
<dbReference type="InterPro" id="IPR000253">
    <property type="entry name" value="FHA_dom"/>
</dbReference>
<dbReference type="SUPFAM" id="SSF49879">
    <property type="entry name" value="SMAD/FHA domain"/>
    <property type="match status" value="1"/>
</dbReference>
<sequence length="564" mass="61080">MSSQTQILLRHIDGSKAGQVEKFVVSNDLEIKIGRGQANNIAYDLADDSISREHCRIKVNSLLPDTYEITDLQSKNGTFVNGKAITEKTVLFAGDIIRLGKEGPTLEFDLDPKPASHIKKTRVIDAPEIPSKETKVHATGATNMTGIKTTPVKETIGKQTMQHIIQESEKKGKKRMAVISIALLLILGTGAWLVYANKPVKEIIHEKGKDSVVVIGDTSKKISPVQITKDNSKNVVFIEIGWNLKMTNGEQLYHVKVPVKEAGVINYYAAYTTNSLGAIEPLLCAKGEEPAGAILDPIGGFGTGTGFVVDPRGFIVTNRHVAAPWETTYNFKPDDFPGRLYTLNSKGGFTHVAGRVVMPQDVETWIPANAMNLNLLNVESGVTVIKGESTYMDVTFANNSIRIPAGKVTPSPSHDVAIFKIEIVEELSAVKLLNNYNEIETGSEVTVMGYPGMSPDQYVATASNDFFNRNAKVVKVPVPTVSTGIVGRLVKANAGTEKVAGYFNAMGDYYQLTINSTGPGNSGGPMFDNQGNVIGIYSAGNAKMSFAIPIKYALELMGREDVIN</sequence>
<dbReference type="Pfam" id="PF13365">
    <property type="entry name" value="Trypsin_2"/>
    <property type="match status" value="1"/>
</dbReference>
<keyword evidence="4" id="KW-1185">Reference proteome</keyword>
<feature type="domain" description="FHA" evidence="2">
    <location>
        <begin position="31"/>
        <end position="85"/>
    </location>
</feature>
<keyword evidence="1" id="KW-0812">Transmembrane</keyword>
<dbReference type="CDD" id="cd00060">
    <property type="entry name" value="FHA"/>
    <property type="match status" value="1"/>
</dbReference>
<dbReference type="Pfam" id="PF00498">
    <property type="entry name" value="FHA"/>
    <property type="match status" value="1"/>
</dbReference>
<dbReference type="RefSeq" id="WP_386100764.1">
    <property type="nucleotide sequence ID" value="NZ_JBHUOZ010000003.1"/>
</dbReference>
<dbReference type="Gene3D" id="2.60.200.20">
    <property type="match status" value="1"/>
</dbReference>
<evidence type="ECO:0000259" key="2">
    <source>
        <dbReference type="PROSITE" id="PS50006"/>
    </source>
</evidence>
<accession>A0ABW6A8Y7</accession>
<evidence type="ECO:0000313" key="4">
    <source>
        <dbReference type="Proteomes" id="UP001597511"/>
    </source>
</evidence>